<evidence type="ECO:0000256" key="2">
    <source>
        <dbReference type="ARBA" id="ARBA00022803"/>
    </source>
</evidence>
<dbReference type="Pfam" id="PF13414">
    <property type="entry name" value="TPR_11"/>
    <property type="match status" value="1"/>
</dbReference>
<feature type="repeat" description="TPR" evidence="3">
    <location>
        <begin position="12"/>
        <end position="45"/>
    </location>
</feature>
<dbReference type="InterPro" id="IPR011990">
    <property type="entry name" value="TPR-like_helical_dom_sf"/>
</dbReference>
<dbReference type="GO" id="GO:0006620">
    <property type="term" value="P:post-translational protein targeting to endoplasmic reticulum membrane"/>
    <property type="evidence" value="ECO:0007669"/>
    <property type="project" value="TreeGrafter"/>
</dbReference>
<dbReference type="InterPro" id="IPR019734">
    <property type="entry name" value="TPR_rpt"/>
</dbReference>
<organism evidence="4 5">
    <name type="scientific">Coprinellus micaceus</name>
    <name type="common">Glistening ink-cap mushroom</name>
    <name type="synonym">Coprinus micaceus</name>
    <dbReference type="NCBI Taxonomy" id="71717"/>
    <lineage>
        <taxon>Eukaryota</taxon>
        <taxon>Fungi</taxon>
        <taxon>Dikarya</taxon>
        <taxon>Basidiomycota</taxon>
        <taxon>Agaricomycotina</taxon>
        <taxon>Agaricomycetes</taxon>
        <taxon>Agaricomycetidae</taxon>
        <taxon>Agaricales</taxon>
        <taxon>Agaricineae</taxon>
        <taxon>Psathyrellaceae</taxon>
        <taxon>Coprinellus</taxon>
    </lineage>
</organism>
<dbReference type="GO" id="GO:0060090">
    <property type="term" value="F:molecular adaptor activity"/>
    <property type="evidence" value="ECO:0007669"/>
    <property type="project" value="TreeGrafter"/>
</dbReference>
<dbReference type="AlphaFoldDB" id="A0A4Y7TYI5"/>
<dbReference type="PANTHER" id="PTHR45831">
    <property type="entry name" value="LD24721P"/>
    <property type="match status" value="1"/>
</dbReference>
<comment type="caution">
    <text evidence="4">The sequence shown here is derived from an EMBL/GenBank/DDBJ whole genome shotgun (WGS) entry which is preliminary data.</text>
</comment>
<dbReference type="InterPro" id="IPR047150">
    <property type="entry name" value="SGT"/>
</dbReference>
<dbReference type="STRING" id="71717.A0A4Y7TYI5"/>
<protein>
    <submittedName>
        <fullName evidence="4">TPR-like protein</fullName>
    </submittedName>
</protein>
<dbReference type="Gene3D" id="1.25.40.10">
    <property type="entry name" value="Tetratricopeptide repeat domain"/>
    <property type="match status" value="1"/>
</dbReference>
<sequence length="532" mass="60204">MAPQIKPDPVEAERLKALGNKLYQKGEYEPARHKFTQAIEEDPTNAILYANRAAALLATKEYFDAAYDCKKAVALDPTYGKAWGRLGTATHALASWDECVRAWKKALECLPKENLSPAQQTLKTQFTQGLQKAMVARKKIESGMEMISADTIGQLPWEIATALRSQQLAGCVPSCAHSMAYAYEEFKEGMGYLAQLKQVVHPQLGVPAFQGSPNCIAPLSNSILTDERVFHMTEGDFPDKIRQQCLFENQYHRGWVTEGGPAIIKEQVLQRLKAEGWNKVRPAISTTIRIMVFQAFFRSQLLGHRDFAHEALTRALEFLEWGRKEFAKVHKDEDDRCVIFERSWIRGVKRQRLMLMHGSDLIAPGSEIHPGHFLAFWLYPKAHAVSILGWSHMQVGMNAPEDDPNKLSCLKTAADHYLSAAEGFPPDDEFHPGMLRKHPECLCLLNKSLKVTLPICDRIRGVMPQAMEIWKIGPSGQHLKNCLREVREFETHWRDEVREGRATMDSVGKISVPTVPKLKTEKDLPITFTYKE</sequence>
<evidence type="ECO:0000256" key="3">
    <source>
        <dbReference type="PROSITE-ProRule" id="PRU00339"/>
    </source>
</evidence>
<evidence type="ECO:0000313" key="4">
    <source>
        <dbReference type="EMBL" id="TEB38672.1"/>
    </source>
</evidence>
<dbReference type="SUPFAM" id="SSF48452">
    <property type="entry name" value="TPR-like"/>
    <property type="match status" value="1"/>
</dbReference>
<evidence type="ECO:0000313" key="5">
    <source>
        <dbReference type="Proteomes" id="UP000298030"/>
    </source>
</evidence>
<dbReference type="Proteomes" id="UP000298030">
    <property type="component" value="Unassembled WGS sequence"/>
</dbReference>
<keyword evidence="1" id="KW-0677">Repeat</keyword>
<evidence type="ECO:0000256" key="1">
    <source>
        <dbReference type="ARBA" id="ARBA00022737"/>
    </source>
</evidence>
<dbReference type="GO" id="GO:0072380">
    <property type="term" value="C:TRC complex"/>
    <property type="evidence" value="ECO:0007669"/>
    <property type="project" value="TreeGrafter"/>
</dbReference>
<keyword evidence="2 3" id="KW-0802">TPR repeat</keyword>
<dbReference type="GO" id="GO:0016020">
    <property type="term" value="C:membrane"/>
    <property type="evidence" value="ECO:0007669"/>
    <property type="project" value="TreeGrafter"/>
</dbReference>
<keyword evidence="5" id="KW-1185">Reference proteome</keyword>
<dbReference type="OrthoDB" id="2423701at2759"/>
<accession>A0A4Y7TYI5</accession>
<dbReference type="PROSITE" id="PS50005">
    <property type="entry name" value="TPR"/>
    <property type="match status" value="1"/>
</dbReference>
<proteinExistence type="predicted"/>
<dbReference type="SMART" id="SM00028">
    <property type="entry name" value="TPR"/>
    <property type="match status" value="3"/>
</dbReference>
<name>A0A4Y7TYI5_COPMI</name>
<dbReference type="EMBL" id="QPFP01000002">
    <property type="protein sequence ID" value="TEB38672.1"/>
    <property type="molecule type" value="Genomic_DNA"/>
</dbReference>
<reference evidence="4 5" key="1">
    <citation type="journal article" date="2019" name="Nat. Ecol. Evol.">
        <title>Megaphylogeny resolves global patterns of mushroom evolution.</title>
        <authorList>
            <person name="Varga T."/>
            <person name="Krizsan K."/>
            <person name="Foldi C."/>
            <person name="Dima B."/>
            <person name="Sanchez-Garcia M."/>
            <person name="Sanchez-Ramirez S."/>
            <person name="Szollosi G.J."/>
            <person name="Szarkandi J.G."/>
            <person name="Papp V."/>
            <person name="Albert L."/>
            <person name="Andreopoulos W."/>
            <person name="Angelini C."/>
            <person name="Antonin V."/>
            <person name="Barry K.W."/>
            <person name="Bougher N.L."/>
            <person name="Buchanan P."/>
            <person name="Buyck B."/>
            <person name="Bense V."/>
            <person name="Catcheside P."/>
            <person name="Chovatia M."/>
            <person name="Cooper J."/>
            <person name="Damon W."/>
            <person name="Desjardin D."/>
            <person name="Finy P."/>
            <person name="Geml J."/>
            <person name="Haridas S."/>
            <person name="Hughes K."/>
            <person name="Justo A."/>
            <person name="Karasinski D."/>
            <person name="Kautmanova I."/>
            <person name="Kiss B."/>
            <person name="Kocsube S."/>
            <person name="Kotiranta H."/>
            <person name="LaButti K.M."/>
            <person name="Lechner B.E."/>
            <person name="Liimatainen K."/>
            <person name="Lipzen A."/>
            <person name="Lukacs Z."/>
            <person name="Mihaltcheva S."/>
            <person name="Morgado L.N."/>
            <person name="Niskanen T."/>
            <person name="Noordeloos M.E."/>
            <person name="Ohm R.A."/>
            <person name="Ortiz-Santana B."/>
            <person name="Ovrebo C."/>
            <person name="Racz N."/>
            <person name="Riley R."/>
            <person name="Savchenko A."/>
            <person name="Shiryaev A."/>
            <person name="Soop K."/>
            <person name="Spirin V."/>
            <person name="Szebenyi C."/>
            <person name="Tomsovsky M."/>
            <person name="Tulloss R.E."/>
            <person name="Uehling J."/>
            <person name="Grigoriev I.V."/>
            <person name="Vagvolgyi C."/>
            <person name="Papp T."/>
            <person name="Martin F.M."/>
            <person name="Miettinen O."/>
            <person name="Hibbett D.S."/>
            <person name="Nagy L.G."/>
        </authorList>
    </citation>
    <scope>NUCLEOTIDE SEQUENCE [LARGE SCALE GENOMIC DNA]</scope>
    <source>
        <strain evidence="4 5">FP101781</strain>
    </source>
</reference>
<dbReference type="PANTHER" id="PTHR45831:SF4">
    <property type="match status" value="1"/>
</dbReference>
<gene>
    <name evidence="4" type="ORF">FA13DRAFT_1724594</name>
</gene>